<dbReference type="Proteomes" id="UP001279734">
    <property type="component" value="Unassembled WGS sequence"/>
</dbReference>
<feature type="domain" description="FAD dependent oxidoreductase" evidence="1">
    <location>
        <begin position="56"/>
        <end position="434"/>
    </location>
</feature>
<dbReference type="GO" id="GO:0005737">
    <property type="term" value="C:cytoplasm"/>
    <property type="evidence" value="ECO:0007669"/>
    <property type="project" value="TreeGrafter"/>
</dbReference>
<dbReference type="InterPro" id="IPR036188">
    <property type="entry name" value="FAD/NAD-bd_sf"/>
</dbReference>
<gene>
    <name evidence="2" type="ORF">Nepgr_006317</name>
</gene>
<dbReference type="Pfam" id="PF01266">
    <property type="entry name" value="DAO"/>
    <property type="match status" value="1"/>
</dbReference>
<dbReference type="AlphaFoldDB" id="A0AAD3S4X0"/>
<dbReference type="PANTHER" id="PTHR13847:SF261">
    <property type="entry name" value="FAD-DEPENDENT OXIDOREDUCTASE FAMILY PROTEIN"/>
    <property type="match status" value="1"/>
</dbReference>
<evidence type="ECO:0000313" key="3">
    <source>
        <dbReference type="Proteomes" id="UP001279734"/>
    </source>
</evidence>
<evidence type="ECO:0000313" key="2">
    <source>
        <dbReference type="EMBL" id="GMH04478.1"/>
    </source>
</evidence>
<keyword evidence="3" id="KW-1185">Reference proteome</keyword>
<dbReference type="InterPro" id="IPR006076">
    <property type="entry name" value="FAD-dep_OxRdtase"/>
</dbReference>
<dbReference type="Gene3D" id="3.30.9.10">
    <property type="entry name" value="D-Amino Acid Oxidase, subunit A, domain 2"/>
    <property type="match status" value="1"/>
</dbReference>
<evidence type="ECO:0000259" key="1">
    <source>
        <dbReference type="Pfam" id="PF01266"/>
    </source>
</evidence>
<accession>A0AAD3S4X0</accession>
<reference evidence="2" key="1">
    <citation type="submission" date="2023-05" db="EMBL/GenBank/DDBJ databases">
        <title>Nepenthes gracilis genome sequencing.</title>
        <authorList>
            <person name="Fukushima K."/>
        </authorList>
    </citation>
    <scope>NUCLEOTIDE SEQUENCE</scope>
    <source>
        <strain evidence="2">SING2019-196</strain>
    </source>
</reference>
<organism evidence="2 3">
    <name type="scientific">Nepenthes gracilis</name>
    <name type="common">Slender pitcher plant</name>
    <dbReference type="NCBI Taxonomy" id="150966"/>
    <lineage>
        <taxon>Eukaryota</taxon>
        <taxon>Viridiplantae</taxon>
        <taxon>Streptophyta</taxon>
        <taxon>Embryophyta</taxon>
        <taxon>Tracheophyta</taxon>
        <taxon>Spermatophyta</taxon>
        <taxon>Magnoliopsida</taxon>
        <taxon>eudicotyledons</taxon>
        <taxon>Gunneridae</taxon>
        <taxon>Pentapetalae</taxon>
        <taxon>Caryophyllales</taxon>
        <taxon>Nepenthaceae</taxon>
        <taxon>Nepenthes</taxon>
    </lineage>
</organism>
<protein>
    <recommendedName>
        <fullName evidence="1">FAD dependent oxidoreductase domain-containing protein</fullName>
    </recommendedName>
</protein>
<comment type="caution">
    <text evidence="2">The sequence shown here is derived from an EMBL/GenBank/DDBJ whole genome shotgun (WGS) entry which is preliminary data.</text>
</comment>
<dbReference type="PANTHER" id="PTHR13847">
    <property type="entry name" value="SARCOSINE DEHYDROGENASE-RELATED"/>
    <property type="match status" value="1"/>
</dbReference>
<dbReference type="SUPFAM" id="SSF51905">
    <property type="entry name" value="FAD/NAD(P)-binding domain"/>
    <property type="match status" value="1"/>
</dbReference>
<dbReference type="Gene3D" id="3.50.50.60">
    <property type="entry name" value="FAD/NAD(P)-binding domain"/>
    <property type="match status" value="1"/>
</dbReference>
<name>A0AAD3S4X0_NEPGR</name>
<sequence>MITAPSTSRFSGDSRCYSWIRRKLKDSSVAQGGFCRRPSSSLRPCFPRSQGAPSRCAVLGAGFAGLSVVWHLLNHSLKESNLHIDVFDEVGIGGGASGVSGGLIHPYSPKVKLLWMGAECWTECLNLLSVAEEAATSLESNNMGPSCGQNTDGHIIRRRGILRLAVSEKNLEVMQENARNCLQSCRIVTIDKTAAQNLVPNLCAPLNSAFFMPEAVSINPQRYLQALFSACQDLAGEMSTLGYQCKSLCLHKKFITSLGELAGEYDAVIICLGARVDMLPELSGKLPLRTCRGIVAHLQLPDDASEYYPEHSPSILSDAWLAVQGPQSLHLGSTWEWRSRNYSPHVSFEEASRSIQELMPKAISVYPGITKWTFAGARAGLRGMPPLTAQGSLPLLGCIDEFVSVRCDSKYWLVGGLGSRGLLYHGWLGKVTAQAVLSCNEDVIPYELSSWRKVSRS</sequence>
<dbReference type="EMBL" id="BSYO01000005">
    <property type="protein sequence ID" value="GMH04478.1"/>
    <property type="molecule type" value="Genomic_DNA"/>
</dbReference>
<proteinExistence type="predicted"/>